<proteinExistence type="inferred from homology"/>
<feature type="transmembrane region" description="Helical" evidence="10">
    <location>
        <begin position="495"/>
        <end position="516"/>
    </location>
</feature>
<dbReference type="GO" id="GO:0030148">
    <property type="term" value="P:sphingolipid biosynthetic process"/>
    <property type="evidence" value="ECO:0007669"/>
    <property type="project" value="TreeGrafter"/>
</dbReference>
<evidence type="ECO:0000256" key="7">
    <source>
        <dbReference type="ARBA" id="ARBA00023098"/>
    </source>
</evidence>
<comment type="catalytic activity">
    <reaction evidence="10">
        <text>a very-long-chain acyl-CoA + malonyl-CoA + H(+) = a very-long-chain 3-oxoacyl-CoA + CO2 + CoA</text>
        <dbReference type="Rhea" id="RHEA:32727"/>
        <dbReference type="ChEBI" id="CHEBI:15378"/>
        <dbReference type="ChEBI" id="CHEBI:16526"/>
        <dbReference type="ChEBI" id="CHEBI:57287"/>
        <dbReference type="ChEBI" id="CHEBI:57384"/>
        <dbReference type="ChEBI" id="CHEBI:90725"/>
        <dbReference type="ChEBI" id="CHEBI:90736"/>
        <dbReference type="EC" id="2.3.1.199"/>
    </reaction>
</comment>
<feature type="transmembrane region" description="Helical" evidence="10">
    <location>
        <begin position="375"/>
        <end position="396"/>
    </location>
</feature>
<dbReference type="Proteomes" id="UP000075884">
    <property type="component" value="Unassembled WGS sequence"/>
</dbReference>
<evidence type="ECO:0000256" key="9">
    <source>
        <dbReference type="ARBA" id="ARBA00023160"/>
    </source>
</evidence>
<dbReference type="GO" id="GO:0042761">
    <property type="term" value="P:very long-chain fatty acid biosynthetic process"/>
    <property type="evidence" value="ECO:0007669"/>
    <property type="project" value="TreeGrafter"/>
</dbReference>
<dbReference type="GO" id="GO:0009922">
    <property type="term" value="F:fatty acid elongase activity"/>
    <property type="evidence" value="ECO:0007669"/>
    <property type="project" value="UniProtKB-EC"/>
</dbReference>
<feature type="transmembrane region" description="Helical" evidence="10">
    <location>
        <begin position="172"/>
        <end position="190"/>
    </location>
</feature>
<sequence length="538" mass="63488">MALVLRNVYQTFNYFFMEYKDPRVEHYPLLGSPWPIAVVIVLYLKFVYDWGPRLMENQKPFHLTTVMNVYNFIQIVLNLYIGIVGGLNSYFAPDYSWSCESINQKDSPARRKLIFITYLYFISKIIDLLDTVFFVLRKKYNQITFLHTYHHAGMVVATYIFTKFLAGSHATLLGLINSFVHVVMYFYYFLTSFKPELKHSLWWKKHITQVQLIQFTILMLHFGIPLLGGYCDFPNVLLFIGFTQNMFMFTLFADFYIKAMATALSLVEKYYDDYFIKRRDERSAHLPLAGSPLVVTGIVCAYLFFVLRCGPRHMESRKPYNVRNMIKAYNLFQVAANLLLFLRICYNVFVVYENFSFRCQLIDYSRSRAGMDEVYFSYAYFWLKLFDLADTVFFVLRKKQSHVSFLHVYHHSVMVLTTYCALVFVPGGHGLMLGLWNTLVHAIMYFYYFLTSLGAQESSVWWKKYLTRLQLTQFVHLAFHFGVPLLNGNCKFPTLWLGYGFLQAMIVLGLFLNFYIKTYNSKAKLKIVKKERHDKKDH</sequence>
<dbReference type="PROSITE" id="PS01188">
    <property type="entry name" value="ELO"/>
    <property type="match status" value="2"/>
</dbReference>
<evidence type="ECO:0000313" key="11">
    <source>
        <dbReference type="EnsemblMetazoa" id="ADIR010121-PA"/>
    </source>
</evidence>
<dbReference type="Pfam" id="PF01151">
    <property type="entry name" value="ELO"/>
    <property type="match status" value="2"/>
</dbReference>
<evidence type="ECO:0000256" key="10">
    <source>
        <dbReference type="RuleBase" id="RU361115"/>
    </source>
</evidence>
<dbReference type="EnsemblMetazoa" id="ADIR010121-RA">
    <property type="protein sequence ID" value="ADIR010121-PA"/>
    <property type="gene ID" value="ADIR010121"/>
</dbReference>
<feature type="transmembrane region" description="Helical" evidence="10">
    <location>
        <begin position="27"/>
        <end position="48"/>
    </location>
</feature>
<feature type="transmembrane region" description="Helical" evidence="10">
    <location>
        <begin position="210"/>
        <end position="229"/>
    </location>
</feature>
<organism evidence="11 12">
    <name type="scientific">Anopheles dirus</name>
    <dbReference type="NCBI Taxonomy" id="7168"/>
    <lineage>
        <taxon>Eukaryota</taxon>
        <taxon>Metazoa</taxon>
        <taxon>Ecdysozoa</taxon>
        <taxon>Arthropoda</taxon>
        <taxon>Hexapoda</taxon>
        <taxon>Insecta</taxon>
        <taxon>Pterygota</taxon>
        <taxon>Neoptera</taxon>
        <taxon>Endopterygota</taxon>
        <taxon>Diptera</taxon>
        <taxon>Nematocera</taxon>
        <taxon>Culicoidea</taxon>
        <taxon>Culicidae</taxon>
        <taxon>Anophelinae</taxon>
        <taxon>Anopheles</taxon>
    </lineage>
</organism>
<comment type="caution">
    <text evidence="10">Lacks conserved residue(s) required for the propagation of feature annotation.</text>
</comment>
<dbReference type="STRING" id="7168.A0A182NR36"/>
<feature type="transmembrane region" description="Helical" evidence="10">
    <location>
        <begin position="433"/>
        <end position="453"/>
    </location>
</feature>
<accession>A0A182NR36</accession>
<comment type="subcellular location">
    <subcellularLocation>
        <location evidence="1">Membrane</location>
        <topology evidence="1">Multi-pass membrane protein</topology>
    </subcellularLocation>
</comment>
<feature type="transmembrane region" description="Helical" evidence="10">
    <location>
        <begin position="236"/>
        <end position="257"/>
    </location>
</feature>
<protein>
    <recommendedName>
        <fullName evidence="10">Elongation of very long chain fatty acids protein</fullName>
        <ecNumber evidence="10">2.3.1.199</ecNumber>
    </recommendedName>
    <alternativeName>
        <fullName evidence="10">Very-long-chain 3-oxoacyl-CoA synthase</fullName>
    </alternativeName>
</protein>
<keyword evidence="6 10" id="KW-1133">Transmembrane helix</keyword>
<dbReference type="GO" id="GO:0034626">
    <property type="term" value="P:fatty acid elongation, polyunsaturated fatty acid"/>
    <property type="evidence" value="ECO:0007669"/>
    <property type="project" value="TreeGrafter"/>
</dbReference>
<reference evidence="11" key="2">
    <citation type="submission" date="2020-05" db="UniProtKB">
        <authorList>
            <consortium name="EnsemblMetazoa"/>
        </authorList>
    </citation>
    <scope>IDENTIFICATION</scope>
    <source>
        <strain evidence="11">WRAIR2</strain>
    </source>
</reference>
<dbReference type="GO" id="GO:0034625">
    <property type="term" value="P:fatty acid elongation, monounsaturated fatty acid"/>
    <property type="evidence" value="ECO:0007669"/>
    <property type="project" value="TreeGrafter"/>
</dbReference>
<dbReference type="VEuPathDB" id="VectorBase:ADIR010121"/>
<comment type="similarity">
    <text evidence="10">Belongs to the ELO family.</text>
</comment>
<feature type="transmembrane region" description="Helical" evidence="10">
    <location>
        <begin position="465"/>
        <end position="483"/>
    </location>
</feature>
<keyword evidence="3 10" id="KW-0808">Transferase</keyword>
<reference evidence="12" key="1">
    <citation type="submission" date="2013-03" db="EMBL/GenBank/DDBJ databases">
        <title>The Genome Sequence of Anopheles dirus WRAIR2.</title>
        <authorList>
            <consortium name="The Broad Institute Genomics Platform"/>
            <person name="Neafsey D.E."/>
            <person name="Walton C."/>
            <person name="Walker B."/>
            <person name="Young S.K."/>
            <person name="Zeng Q."/>
            <person name="Gargeya S."/>
            <person name="Fitzgerald M."/>
            <person name="Haas B."/>
            <person name="Abouelleil A."/>
            <person name="Allen A.W."/>
            <person name="Alvarado L."/>
            <person name="Arachchi H.M."/>
            <person name="Berlin A.M."/>
            <person name="Chapman S.B."/>
            <person name="Gainer-Dewar J."/>
            <person name="Goldberg J."/>
            <person name="Griggs A."/>
            <person name="Gujja S."/>
            <person name="Hansen M."/>
            <person name="Howarth C."/>
            <person name="Imamovic A."/>
            <person name="Ireland A."/>
            <person name="Larimer J."/>
            <person name="McCowan C."/>
            <person name="Murphy C."/>
            <person name="Pearson M."/>
            <person name="Poon T.W."/>
            <person name="Priest M."/>
            <person name="Roberts A."/>
            <person name="Saif S."/>
            <person name="Shea T."/>
            <person name="Sisk P."/>
            <person name="Sykes S."/>
            <person name="Wortman J."/>
            <person name="Nusbaum C."/>
            <person name="Birren B."/>
        </authorList>
    </citation>
    <scope>NUCLEOTIDE SEQUENCE [LARGE SCALE GENOMIC DNA]</scope>
    <source>
        <strain evidence="12">WRAIR2</strain>
    </source>
</reference>
<keyword evidence="8 10" id="KW-0472">Membrane</keyword>
<keyword evidence="9 10" id="KW-0275">Fatty acid biosynthesis</keyword>
<keyword evidence="7 10" id="KW-0443">Lipid metabolism</keyword>
<evidence type="ECO:0000256" key="8">
    <source>
        <dbReference type="ARBA" id="ARBA00023136"/>
    </source>
</evidence>
<dbReference type="InterPro" id="IPR002076">
    <property type="entry name" value="ELO_fam"/>
</dbReference>
<feature type="transmembrane region" description="Helical" evidence="10">
    <location>
        <begin position="328"/>
        <end position="349"/>
    </location>
</feature>
<dbReference type="InterPro" id="IPR030457">
    <property type="entry name" value="ELO_CS"/>
</dbReference>
<evidence type="ECO:0000256" key="4">
    <source>
        <dbReference type="ARBA" id="ARBA00022692"/>
    </source>
</evidence>
<keyword evidence="5 10" id="KW-0276">Fatty acid metabolism</keyword>
<keyword evidence="2 10" id="KW-0444">Lipid biosynthesis</keyword>
<feature type="transmembrane region" description="Helical" evidence="10">
    <location>
        <begin position="408"/>
        <end position="427"/>
    </location>
</feature>
<dbReference type="PANTHER" id="PTHR11157:SF116">
    <property type="entry name" value="ELONGATION OF VERY LONG CHAIN FATTY ACIDS PROTEIN-RELATED"/>
    <property type="match status" value="1"/>
</dbReference>
<evidence type="ECO:0000313" key="12">
    <source>
        <dbReference type="Proteomes" id="UP000075884"/>
    </source>
</evidence>
<keyword evidence="12" id="KW-1185">Reference proteome</keyword>
<evidence type="ECO:0000256" key="5">
    <source>
        <dbReference type="ARBA" id="ARBA00022832"/>
    </source>
</evidence>
<dbReference type="AlphaFoldDB" id="A0A182NR36"/>
<evidence type="ECO:0000256" key="2">
    <source>
        <dbReference type="ARBA" id="ARBA00022516"/>
    </source>
</evidence>
<feature type="transmembrane region" description="Helical" evidence="10">
    <location>
        <begin position="68"/>
        <end position="92"/>
    </location>
</feature>
<feature type="transmembrane region" description="Helical" evidence="10">
    <location>
        <begin position="288"/>
        <end position="307"/>
    </location>
</feature>
<feature type="transmembrane region" description="Helical" evidence="10">
    <location>
        <begin position="113"/>
        <end position="136"/>
    </location>
</feature>
<evidence type="ECO:0000256" key="1">
    <source>
        <dbReference type="ARBA" id="ARBA00004141"/>
    </source>
</evidence>
<keyword evidence="4 10" id="KW-0812">Transmembrane</keyword>
<evidence type="ECO:0000256" key="6">
    <source>
        <dbReference type="ARBA" id="ARBA00022989"/>
    </source>
</evidence>
<dbReference type="EC" id="2.3.1.199" evidence="10"/>
<dbReference type="GO" id="GO:0005789">
    <property type="term" value="C:endoplasmic reticulum membrane"/>
    <property type="evidence" value="ECO:0007669"/>
    <property type="project" value="TreeGrafter"/>
</dbReference>
<dbReference type="GO" id="GO:0019367">
    <property type="term" value="P:fatty acid elongation, saturated fatty acid"/>
    <property type="evidence" value="ECO:0007669"/>
    <property type="project" value="TreeGrafter"/>
</dbReference>
<evidence type="ECO:0000256" key="3">
    <source>
        <dbReference type="ARBA" id="ARBA00022679"/>
    </source>
</evidence>
<name>A0A182NR36_9DIPT</name>
<dbReference type="PANTHER" id="PTHR11157">
    <property type="entry name" value="FATTY ACID ACYL TRANSFERASE-RELATED"/>
    <property type="match status" value="1"/>
</dbReference>